<proteinExistence type="predicted"/>
<dbReference type="RefSeq" id="WP_117892332.1">
    <property type="nucleotide sequence ID" value="NZ_CABJCV010000001.1"/>
</dbReference>
<protein>
    <submittedName>
        <fullName evidence="1">Sporulation protein Cse60</fullName>
    </submittedName>
</protein>
<sequence>MIQVKVFDEQHEDDLTDSLNEFLAELDEKDVLSVQLATSHFSVIPEQLYSFSGMIVYRIKSAEAGNLNAGGDDDE</sequence>
<comment type="caution">
    <text evidence="1">The sequence shown here is derived from an EMBL/GenBank/DDBJ whole genome shotgun (WGS) entry which is preliminary data.</text>
</comment>
<dbReference type="GeneID" id="83013893"/>
<dbReference type="EMBL" id="QRUP01000001">
    <property type="protein sequence ID" value="RGR76808.1"/>
    <property type="molecule type" value="Genomic_DNA"/>
</dbReference>
<evidence type="ECO:0000313" key="1">
    <source>
        <dbReference type="EMBL" id="RGR76808.1"/>
    </source>
</evidence>
<dbReference type="Proteomes" id="UP000284178">
    <property type="component" value="Unassembled WGS sequence"/>
</dbReference>
<gene>
    <name evidence="1" type="ORF">DWY25_00520</name>
</gene>
<dbReference type="AlphaFoldDB" id="A0A412G6A0"/>
<reference evidence="1 2" key="1">
    <citation type="submission" date="2018-08" db="EMBL/GenBank/DDBJ databases">
        <title>A genome reference for cultivated species of the human gut microbiota.</title>
        <authorList>
            <person name="Zou Y."/>
            <person name="Xue W."/>
            <person name="Luo G."/>
        </authorList>
    </citation>
    <scope>NUCLEOTIDE SEQUENCE [LARGE SCALE GENOMIC DNA]</scope>
    <source>
        <strain evidence="1 2">AF24-29</strain>
    </source>
</reference>
<evidence type="ECO:0000313" key="2">
    <source>
        <dbReference type="Proteomes" id="UP000284178"/>
    </source>
</evidence>
<keyword evidence="2" id="KW-1185">Reference proteome</keyword>
<organism evidence="1 2">
    <name type="scientific">Holdemania filiformis</name>
    <dbReference type="NCBI Taxonomy" id="61171"/>
    <lineage>
        <taxon>Bacteria</taxon>
        <taxon>Bacillati</taxon>
        <taxon>Bacillota</taxon>
        <taxon>Erysipelotrichia</taxon>
        <taxon>Erysipelotrichales</taxon>
        <taxon>Erysipelotrichaceae</taxon>
        <taxon>Holdemania</taxon>
    </lineage>
</organism>
<dbReference type="InterPro" id="IPR020296">
    <property type="entry name" value="Spore_Cse60"/>
</dbReference>
<accession>A0A412G6A0</accession>
<name>A0A412G6A0_9FIRM</name>
<dbReference type="Pfam" id="PF10957">
    <property type="entry name" value="Spore_Cse60"/>
    <property type="match status" value="1"/>
</dbReference>